<accession>F0WDK4</accession>
<dbReference type="HOGENOM" id="CLU_2502598_0_0_1"/>
<feature type="signal peptide" evidence="1">
    <location>
        <begin position="1"/>
        <end position="17"/>
    </location>
</feature>
<name>F0WDK4_9STRA</name>
<protein>
    <submittedName>
        <fullName evidence="2">AlNc14C67G4724 protein</fullName>
    </submittedName>
</protein>
<feature type="chain" id="PRO_5003259732" evidence="1">
    <location>
        <begin position="18"/>
        <end position="86"/>
    </location>
</feature>
<gene>
    <name evidence="2" type="primary">AlNc14C67G4724</name>
    <name evidence="2" type="ORF">ALNC14_054210</name>
</gene>
<evidence type="ECO:0000256" key="1">
    <source>
        <dbReference type="SAM" id="SignalP"/>
    </source>
</evidence>
<organism evidence="2">
    <name type="scientific">Albugo laibachii Nc14</name>
    <dbReference type="NCBI Taxonomy" id="890382"/>
    <lineage>
        <taxon>Eukaryota</taxon>
        <taxon>Sar</taxon>
        <taxon>Stramenopiles</taxon>
        <taxon>Oomycota</taxon>
        <taxon>Peronosporomycetes</taxon>
        <taxon>Albuginales</taxon>
        <taxon>Albuginaceae</taxon>
        <taxon>Albugo</taxon>
    </lineage>
</organism>
<reference evidence="2" key="2">
    <citation type="submission" date="2011-02" db="EMBL/GenBank/DDBJ databases">
        <authorList>
            <person name="MacLean D."/>
        </authorList>
    </citation>
    <scope>NUCLEOTIDE SEQUENCE</scope>
</reference>
<dbReference type="EMBL" id="FR824112">
    <property type="protein sequence ID" value="CCA19278.1"/>
    <property type="molecule type" value="Genomic_DNA"/>
</dbReference>
<evidence type="ECO:0000313" key="2">
    <source>
        <dbReference type="EMBL" id="CCA19278.1"/>
    </source>
</evidence>
<reference evidence="2" key="1">
    <citation type="journal article" date="2011" name="PLoS Biol.">
        <title>Gene gain and loss during evolution of obligate parasitism in the white rust pathogen of Arabidopsis thaliana.</title>
        <authorList>
            <person name="Kemen E."/>
            <person name="Gardiner A."/>
            <person name="Schultz-Larsen T."/>
            <person name="Kemen A.C."/>
            <person name="Balmuth A.L."/>
            <person name="Robert-Seilaniantz A."/>
            <person name="Bailey K."/>
            <person name="Holub E."/>
            <person name="Studholme D.J."/>
            <person name="Maclean D."/>
            <person name="Jones J.D."/>
        </authorList>
    </citation>
    <scope>NUCLEOTIDE SEQUENCE</scope>
</reference>
<dbReference type="AlphaFoldDB" id="F0WDK4"/>
<sequence>MKLCWSQLNLLLHTVFSQPEKKCPLSDTIKCTEKVQARIRSLHPNYQEFVMGRFDRKAYSCDKQVGLPAVSFSIQPRGDARDCSTF</sequence>
<proteinExistence type="predicted"/>
<keyword evidence="1" id="KW-0732">Signal</keyword>